<evidence type="ECO:0000313" key="2">
    <source>
        <dbReference type="EMBL" id="UAA86707.1"/>
    </source>
</evidence>
<evidence type="ECO:0000313" key="3">
    <source>
        <dbReference type="Proteomes" id="UP001050565"/>
    </source>
</evidence>
<geneLocation type="plasmid" evidence="2 3">
    <name>p8E072658</name>
</geneLocation>
<gene>
    <name evidence="2" type="ORF">H2787_17695</name>
</gene>
<dbReference type="GO" id="GO:0004519">
    <property type="term" value="F:endonuclease activity"/>
    <property type="evidence" value="ECO:0007669"/>
    <property type="project" value="UniProtKB-KW"/>
</dbReference>
<keyword evidence="2" id="KW-0378">Hydrolase</keyword>
<evidence type="ECO:0000259" key="1">
    <source>
        <dbReference type="Pfam" id="PF13391"/>
    </source>
</evidence>
<dbReference type="AlphaFoldDB" id="A0A9Q8L2I6"/>
<sequence length="142" mass="15983">MSDKAVISEEEALLPSTELNALVKVRLGQSNFRRELLKYWQGCSVSDCTFEKLLIASHIIPWSEQEDSRLNPYNGLLLSPNLDAVFDKGYISFNDDGSIMISSELSPADLSALNLSSSLKLRKLDAQHLPFLAWHRENLFKA</sequence>
<name>A0A9Q8L2I6_ACIBA</name>
<feature type="domain" description="HNH nuclease" evidence="1">
    <location>
        <begin position="43"/>
        <end position="94"/>
    </location>
</feature>
<organism evidence="2 3">
    <name type="scientific">Acinetobacter baumannii</name>
    <dbReference type="NCBI Taxonomy" id="470"/>
    <lineage>
        <taxon>Bacteria</taxon>
        <taxon>Pseudomonadati</taxon>
        <taxon>Pseudomonadota</taxon>
        <taxon>Gammaproteobacteria</taxon>
        <taxon>Moraxellales</taxon>
        <taxon>Moraxellaceae</taxon>
        <taxon>Acinetobacter</taxon>
        <taxon>Acinetobacter calcoaceticus/baumannii complex</taxon>
    </lineage>
</organism>
<accession>A0A9Q8L2I6</accession>
<keyword evidence="2" id="KW-0540">Nuclease</keyword>
<dbReference type="InterPro" id="IPR003615">
    <property type="entry name" value="HNH_nuc"/>
</dbReference>
<dbReference type="EMBL" id="CP061706">
    <property type="protein sequence ID" value="UAA86707.1"/>
    <property type="molecule type" value="Genomic_DNA"/>
</dbReference>
<keyword evidence="2" id="KW-0255">Endonuclease</keyword>
<dbReference type="Pfam" id="PF13391">
    <property type="entry name" value="HNH_2"/>
    <property type="match status" value="1"/>
</dbReference>
<keyword evidence="2" id="KW-0614">Plasmid</keyword>
<proteinExistence type="predicted"/>
<reference evidence="2" key="1">
    <citation type="submission" date="2020-09" db="EMBL/GenBank/DDBJ databases">
        <title>Acinetobacter baumannii E-072658 complete genome.</title>
        <authorList>
            <person name="Hamidian M."/>
            <person name="Maharjan R."/>
            <person name="Cain A.K."/>
            <person name="Faruga D.N."/>
            <person name="Paulsen I.T."/>
        </authorList>
    </citation>
    <scope>NUCLEOTIDE SEQUENCE</scope>
    <source>
        <strain evidence="2">E-072658</strain>
        <plasmid evidence="2">p8E072658</plasmid>
    </source>
</reference>
<dbReference type="Proteomes" id="UP001050565">
    <property type="component" value="Plasmid p8E072658"/>
</dbReference>
<protein>
    <submittedName>
        <fullName evidence="2">HNH endonuclease</fullName>
    </submittedName>
</protein>